<dbReference type="EMBL" id="UAWL01000031">
    <property type="protein sequence ID" value="SQC36429.1"/>
    <property type="molecule type" value="Genomic_DNA"/>
</dbReference>
<evidence type="ECO:0000259" key="4">
    <source>
        <dbReference type="PROSITE" id="PS51459"/>
    </source>
</evidence>
<accession>A0A2X3GHL1</accession>
<dbReference type="PROSITE" id="PS51459">
    <property type="entry name" value="FIDO"/>
    <property type="match status" value="1"/>
</dbReference>
<evidence type="ECO:0000256" key="1">
    <source>
        <dbReference type="PIRSR" id="PIRSR640198-1"/>
    </source>
</evidence>
<keyword evidence="2" id="KW-0547">Nucleotide-binding</keyword>
<feature type="site" description="Important for autoinhibition of adenylyltransferase activity" evidence="3">
    <location>
        <position position="31"/>
    </location>
</feature>
<dbReference type="AlphaFoldDB" id="A0A2X3GHL1"/>
<dbReference type="PANTHER" id="PTHR13504:SF38">
    <property type="entry name" value="FIDO DOMAIN-CONTAINING PROTEIN"/>
    <property type="match status" value="1"/>
</dbReference>
<dbReference type="InterPro" id="IPR003812">
    <property type="entry name" value="Fido"/>
</dbReference>
<gene>
    <name evidence="5" type="ORF">NCTC13102_02236</name>
</gene>
<dbReference type="RefSeq" id="WP_181461914.1">
    <property type="nucleotide sequence ID" value="NZ_UAWL01000031.1"/>
</dbReference>
<feature type="domain" description="Fido" evidence="4">
    <location>
        <begin position="82"/>
        <end position="223"/>
    </location>
</feature>
<feature type="active site" evidence="1">
    <location>
        <position position="165"/>
    </location>
</feature>
<evidence type="ECO:0000256" key="3">
    <source>
        <dbReference type="PIRSR" id="PIRSR640198-3"/>
    </source>
</evidence>
<evidence type="ECO:0000256" key="2">
    <source>
        <dbReference type="PIRSR" id="PIRSR640198-2"/>
    </source>
</evidence>
<organism evidence="5 6">
    <name type="scientific">Helicobacter fennelliae</name>
    <dbReference type="NCBI Taxonomy" id="215"/>
    <lineage>
        <taxon>Bacteria</taxon>
        <taxon>Pseudomonadati</taxon>
        <taxon>Campylobacterota</taxon>
        <taxon>Epsilonproteobacteria</taxon>
        <taxon>Campylobacterales</taxon>
        <taxon>Helicobacteraceae</taxon>
        <taxon>Helicobacter</taxon>
    </lineage>
</organism>
<dbReference type="InterPro" id="IPR036597">
    <property type="entry name" value="Fido-like_dom_sf"/>
</dbReference>
<evidence type="ECO:0000313" key="6">
    <source>
        <dbReference type="Proteomes" id="UP000250166"/>
    </source>
</evidence>
<reference evidence="5 6" key="1">
    <citation type="submission" date="2018-06" db="EMBL/GenBank/DDBJ databases">
        <authorList>
            <consortium name="Pathogen Informatics"/>
            <person name="Doyle S."/>
        </authorList>
    </citation>
    <scope>NUCLEOTIDE SEQUENCE [LARGE SCALE GENOMIC DNA]</scope>
    <source>
        <strain evidence="5 6">NCTC13102</strain>
    </source>
</reference>
<keyword evidence="2" id="KW-0067">ATP-binding</keyword>
<dbReference type="Gene3D" id="1.10.3290.10">
    <property type="entry name" value="Fido-like domain"/>
    <property type="match status" value="1"/>
</dbReference>
<evidence type="ECO:0000313" key="5">
    <source>
        <dbReference type="EMBL" id="SQC36429.1"/>
    </source>
</evidence>
<dbReference type="GO" id="GO:0005524">
    <property type="term" value="F:ATP binding"/>
    <property type="evidence" value="ECO:0007669"/>
    <property type="project" value="UniProtKB-KW"/>
</dbReference>
<dbReference type="InterPro" id="IPR040198">
    <property type="entry name" value="Fido_containing"/>
</dbReference>
<sequence>MKKLNNLSLLQREELFKTLRISITHHSNAIEGITLSYGETKTLLETGRTANNKPIDEQLIILGFAEAYDVIIREANDKTKILDSSFIKDLHYLIFSNAQKVNPHLIRKPIGAYRTDEARIVGASVELTLPHKISQEIENLLYRFPSNQLNLEQIAEFHALFERIHPFVDGNGRTGRLLMSFQCIQNNLIPPLIENDNRGKYLECLESCQINNDFKEFALFLEYCQMRSLELIGQIQQDSNITENSIEPKTKRTK</sequence>
<dbReference type="SUPFAM" id="SSF140931">
    <property type="entry name" value="Fic-like"/>
    <property type="match status" value="1"/>
</dbReference>
<dbReference type="PANTHER" id="PTHR13504">
    <property type="entry name" value="FIDO DOMAIN-CONTAINING PROTEIN DDB_G0283145"/>
    <property type="match status" value="1"/>
</dbReference>
<dbReference type="Proteomes" id="UP000250166">
    <property type="component" value="Unassembled WGS sequence"/>
</dbReference>
<name>A0A2X3GHL1_9HELI</name>
<proteinExistence type="predicted"/>
<feature type="binding site" evidence="2">
    <location>
        <begin position="169"/>
        <end position="176"/>
    </location>
    <ligand>
        <name>ATP</name>
        <dbReference type="ChEBI" id="CHEBI:30616"/>
    </ligand>
</feature>
<dbReference type="Pfam" id="PF02661">
    <property type="entry name" value="Fic"/>
    <property type="match status" value="1"/>
</dbReference>
<protein>
    <submittedName>
        <fullName evidence="5">Fic family protein</fullName>
    </submittedName>
</protein>